<dbReference type="InterPro" id="IPR014721">
    <property type="entry name" value="Ribsml_uS5_D2-typ_fold_subgr"/>
</dbReference>
<proteinExistence type="predicted"/>
<dbReference type="GO" id="GO:0030983">
    <property type="term" value="F:mismatched DNA binding"/>
    <property type="evidence" value="ECO:0007669"/>
    <property type="project" value="InterPro"/>
</dbReference>
<feature type="domain" description="MutL C-terminal dimerisation" evidence="2">
    <location>
        <begin position="642"/>
        <end position="814"/>
    </location>
</feature>
<dbReference type="InterPro" id="IPR037198">
    <property type="entry name" value="MutL_C_sf"/>
</dbReference>
<dbReference type="Gene3D" id="3.30.230.10">
    <property type="match status" value="1"/>
</dbReference>
<dbReference type="InterPro" id="IPR014790">
    <property type="entry name" value="MutL_C"/>
</dbReference>
<feature type="domain" description="DNA mismatch repair protein S5" evidence="3">
    <location>
        <begin position="15"/>
        <end position="153"/>
    </location>
</feature>
<dbReference type="InterPro" id="IPR042121">
    <property type="entry name" value="MutL_C_regsub"/>
</dbReference>
<dbReference type="InterPro" id="IPR020568">
    <property type="entry name" value="Ribosomal_Su5_D2-typ_SF"/>
</dbReference>
<evidence type="ECO:0000256" key="1">
    <source>
        <dbReference type="SAM" id="MobiDB-lite"/>
    </source>
</evidence>
<feature type="region of interest" description="Disordered" evidence="1">
    <location>
        <begin position="182"/>
        <end position="215"/>
    </location>
</feature>
<dbReference type="GO" id="GO:0006298">
    <property type="term" value="P:mismatch repair"/>
    <property type="evidence" value="ECO:0007669"/>
    <property type="project" value="InterPro"/>
</dbReference>
<dbReference type="Gene3D" id="3.30.1370.100">
    <property type="entry name" value="MutL, C-terminal domain, regulatory subdomain"/>
    <property type="match status" value="1"/>
</dbReference>
<dbReference type="Gene3D" id="3.30.1540.20">
    <property type="entry name" value="MutL, C-terminal domain, dimerisation subdomain"/>
    <property type="match status" value="1"/>
</dbReference>
<dbReference type="InterPro" id="IPR042120">
    <property type="entry name" value="MutL_C_dimsub"/>
</dbReference>
<dbReference type="GeneTree" id="ENSGT00800000124176"/>
<dbReference type="SUPFAM" id="SSF118116">
    <property type="entry name" value="DNA mismatch repair protein MutL"/>
    <property type="match status" value="1"/>
</dbReference>
<sequence>MLVQLPKARNTYYRFVQIHGLARAQKLGEVNYTYKQFQITGHIGREGHYNNSLQFLFVNSRLLLKTRFHKLLNCLLRKLSSSNVSNNSPNASPIISSPKQRGGTDLHGVYVLNIKCHHSEYDVCLEPAKSLIEFKDWDSVLICIEEGVKSFLTKENLVSELSVNDVQNFESLFCGQTSSLGTNAKTQTSHRNSEDDLKETGLSSSTRETDTNQEDIVEDHEVQSFEQACSNTEFKASSDIEPESEIQNCDIDKPLQSNLVSVPQIDNCEDQNMLEDDQNTQGLDLINSDLPLSVNNNKMTHCENTRITMIDHKEAQDSLRRFTEQNFHCVPKRKFSLLHAQSHIGESGGGPKIAKVIPCRKLTLSFETGSLDKFKRLYGKGAETKRQATDAQITDGAHSSVSKPLECSALPTLQASSSSLSLGVEQEEDINADNSLLKDSSLTLSAYTKLKCSTSVSMRSRISLAAKLSHLKCDKEMWTRLQMKDKAMRVIGLVPVSNDWLTHYDDSLGKLVYINQATGLSKYDAPSLESTPVPCTTDVTNMAVSVVSKTGFEYRCYPFQTDIVLPFLPKPRAERTLSSNTDDRGPGSLSALFSEWNNPVFVRPPQVAVDVTSGQAEGLAVKIHNILFPYRFTKDMIHSMKVIHQVDKKFLACLLNTTGNLLVLVDQHAAHERVRLEGLLTESYEDDPDTPGKKRLCSSSVSPPLEITVTEEEMRLLRLYQPLLRDLALEVSFPQTEESHVLLERLPTCFIEKESTELRRGRRTVIKSIAEEYLREHIEFLHSAGRVRSTLPLTVHNVLASQACHGAIKFNDLLSKEECRSLVGSLASCQLPFQCAHGRPSIVPLVNLLHLDNEQDLPKPNLRKLRRMYKAWQLYGKN</sequence>
<dbReference type="CDD" id="cd03486">
    <property type="entry name" value="MutL_Trans_MLH3"/>
    <property type="match status" value="1"/>
</dbReference>
<gene>
    <name evidence="4" type="primary">SHOC1</name>
</gene>
<dbReference type="Pfam" id="PF08676">
    <property type="entry name" value="MutL_C"/>
    <property type="match status" value="1"/>
</dbReference>
<dbReference type="GO" id="GO:0016887">
    <property type="term" value="F:ATP hydrolysis activity"/>
    <property type="evidence" value="ECO:0007669"/>
    <property type="project" value="InterPro"/>
</dbReference>
<dbReference type="Ensembl" id="ENSPNAT00000048711.1">
    <property type="protein sequence ID" value="ENSPNAP00000068357.1"/>
    <property type="gene ID" value="ENSPNAG00000030640.1"/>
</dbReference>
<dbReference type="PANTHER" id="PTHR10073:SF47">
    <property type="entry name" value="DNA MISMATCH REPAIR PROTEIN MLH3"/>
    <property type="match status" value="1"/>
</dbReference>
<evidence type="ECO:0000259" key="3">
    <source>
        <dbReference type="SMART" id="SM01340"/>
    </source>
</evidence>
<dbReference type="AlphaFoldDB" id="A0AAR2L153"/>
<name>A0AAR2L153_PYGNA</name>
<evidence type="ECO:0000259" key="2">
    <source>
        <dbReference type="SMART" id="SM00853"/>
    </source>
</evidence>
<dbReference type="SUPFAM" id="SSF54211">
    <property type="entry name" value="Ribosomal protein S5 domain 2-like"/>
    <property type="match status" value="1"/>
</dbReference>
<dbReference type="PANTHER" id="PTHR10073">
    <property type="entry name" value="DNA MISMATCH REPAIR PROTEIN MLH, PMS, MUTL"/>
    <property type="match status" value="1"/>
</dbReference>
<dbReference type="SMART" id="SM01340">
    <property type="entry name" value="DNA_mis_repair"/>
    <property type="match status" value="1"/>
</dbReference>
<dbReference type="FunFam" id="3.30.1370.100:FF:000003">
    <property type="entry name" value="DNA mismatch repair protein Mlh3"/>
    <property type="match status" value="1"/>
</dbReference>
<evidence type="ECO:0000313" key="4">
    <source>
        <dbReference type="Ensembl" id="ENSPNAP00000068357.1"/>
    </source>
</evidence>
<evidence type="ECO:0000313" key="5">
    <source>
        <dbReference type="Proteomes" id="UP001501920"/>
    </source>
</evidence>
<dbReference type="SMART" id="SM00853">
    <property type="entry name" value="MutL_C"/>
    <property type="match status" value="1"/>
</dbReference>
<dbReference type="InterPro" id="IPR038973">
    <property type="entry name" value="MutL/Mlh/Pms-like"/>
</dbReference>
<evidence type="ECO:0008006" key="6">
    <source>
        <dbReference type="Google" id="ProtNLM"/>
    </source>
</evidence>
<dbReference type="Proteomes" id="UP001501920">
    <property type="component" value="Chromosome 9"/>
</dbReference>
<dbReference type="InterPro" id="IPR013507">
    <property type="entry name" value="DNA_mismatch_S5_2-like"/>
</dbReference>
<keyword evidence="5" id="KW-1185">Reference proteome</keyword>
<reference evidence="4 5" key="1">
    <citation type="submission" date="2020-10" db="EMBL/GenBank/DDBJ databases">
        <title>Pygocentrus nattereri (red-bellied piranha) genome, fPygNat1, primary haplotype.</title>
        <authorList>
            <person name="Myers G."/>
            <person name="Meyer A."/>
            <person name="Karagic N."/>
            <person name="Pippel M."/>
            <person name="Winkler S."/>
            <person name="Tracey A."/>
            <person name="Wood J."/>
            <person name="Formenti G."/>
            <person name="Howe K."/>
            <person name="Fedrigo O."/>
            <person name="Jarvis E.D."/>
        </authorList>
    </citation>
    <scope>NUCLEOTIDE SEQUENCE [LARGE SCALE GENOMIC DNA]</scope>
</reference>
<organism evidence="4 5">
    <name type="scientific">Pygocentrus nattereri</name>
    <name type="common">Red-bellied piranha</name>
    <dbReference type="NCBI Taxonomy" id="42514"/>
    <lineage>
        <taxon>Eukaryota</taxon>
        <taxon>Metazoa</taxon>
        <taxon>Chordata</taxon>
        <taxon>Craniata</taxon>
        <taxon>Vertebrata</taxon>
        <taxon>Euteleostomi</taxon>
        <taxon>Actinopterygii</taxon>
        <taxon>Neopterygii</taxon>
        <taxon>Teleostei</taxon>
        <taxon>Ostariophysi</taxon>
        <taxon>Characiformes</taxon>
        <taxon>Characoidei</taxon>
        <taxon>Pygocentrus</taxon>
    </lineage>
</organism>
<reference evidence="4" key="3">
    <citation type="submission" date="2025-09" db="UniProtKB">
        <authorList>
            <consortium name="Ensembl"/>
        </authorList>
    </citation>
    <scope>IDENTIFICATION</scope>
</reference>
<dbReference type="GO" id="GO:0005524">
    <property type="term" value="F:ATP binding"/>
    <property type="evidence" value="ECO:0007669"/>
    <property type="project" value="InterPro"/>
</dbReference>
<accession>A0AAR2L153</accession>
<dbReference type="GO" id="GO:0032300">
    <property type="term" value="C:mismatch repair complex"/>
    <property type="evidence" value="ECO:0007669"/>
    <property type="project" value="InterPro"/>
</dbReference>
<dbReference type="GO" id="GO:0140664">
    <property type="term" value="F:ATP-dependent DNA damage sensor activity"/>
    <property type="evidence" value="ECO:0007669"/>
    <property type="project" value="InterPro"/>
</dbReference>
<protein>
    <recommendedName>
        <fullName evidence="6">MutL C-terminal dimerisation domain-containing protein</fullName>
    </recommendedName>
</protein>
<dbReference type="FunFam" id="3.30.230.10:FF:000028">
    <property type="entry name" value="DNA mismatch repair protein Mlh3"/>
    <property type="match status" value="1"/>
</dbReference>
<reference evidence="4" key="2">
    <citation type="submission" date="2025-08" db="UniProtKB">
        <authorList>
            <consortium name="Ensembl"/>
        </authorList>
    </citation>
    <scope>IDENTIFICATION</scope>
</reference>